<dbReference type="SUPFAM" id="SSF54909">
    <property type="entry name" value="Dimeric alpha+beta barrel"/>
    <property type="match status" value="1"/>
</dbReference>
<proteinExistence type="predicted"/>
<organism evidence="1 2">
    <name type="scientific">Phreatobacter stygius</name>
    <dbReference type="NCBI Taxonomy" id="1940610"/>
    <lineage>
        <taxon>Bacteria</taxon>
        <taxon>Pseudomonadati</taxon>
        <taxon>Pseudomonadota</taxon>
        <taxon>Alphaproteobacteria</taxon>
        <taxon>Hyphomicrobiales</taxon>
        <taxon>Phreatobacteraceae</taxon>
        <taxon>Phreatobacter</taxon>
    </lineage>
</organism>
<dbReference type="Proteomes" id="UP000298781">
    <property type="component" value="Chromosome"/>
</dbReference>
<gene>
    <name evidence="1" type="ORF">E8M01_10885</name>
</gene>
<protein>
    <submittedName>
        <fullName evidence="1">Antibiotic biosynthesis monooxygenase</fullName>
    </submittedName>
</protein>
<dbReference type="GO" id="GO:0004497">
    <property type="term" value="F:monooxygenase activity"/>
    <property type="evidence" value="ECO:0007669"/>
    <property type="project" value="UniProtKB-KW"/>
</dbReference>
<dbReference type="InterPro" id="IPR011008">
    <property type="entry name" value="Dimeric_a/b-barrel"/>
</dbReference>
<keyword evidence="1" id="KW-0503">Monooxygenase</keyword>
<name>A0A4D7B142_9HYPH</name>
<dbReference type="OrthoDB" id="7210869at2"/>
<accession>A0A4D7B142</accession>
<dbReference type="KEGG" id="pstg:E8M01_10885"/>
<dbReference type="EMBL" id="CP039690">
    <property type="protein sequence ID" value="QCI64683.1"/>
    <property type="molecule type" value="Genomic_DNA"/>
</dbReference>
<dbReference type="AlphaFoldDB" id="A0A4D7B142"/>
<sequence length="107" mass="11604">MIARIWRGFAASPEAADAYQAFLRDSFLPAAARLAGFAGVHVLRRTLPGGEIEFTTITRFASLDAVRAFAGDDYEIANVAPRARALLAHFQTSCSHHDVVLTETDLA</sequence>
<reference evidence="1 2" key="1">
    <citation type="submission" date="2019-04" db="EMBL/GenBank/DDBJ databases">
        <title>Phreatobacter aquaticus sp. nov.</title>
        <authorList>
            <person name="Choi A."/>
        </authorList>
    </citation>
    <scope>NUCLEOTIDE SEQUENCE [LARGE SCALE GENOMIC DNA]</scope>
    <source>
        <strain evidence="1 2">KCTC 52518</strain>
    </source>
</reference>
<dbReference type="RefSeq" id="WP_136960134.1">
    <property type="nucleotide sequence ID" value="NZ_CP039690.1"/>
</dbReference>
<keyword evidence="1" id="KW-0560">Oxidoreductase</keyword>
<evidence type="ECO:0000313" key="1">
    <source>
        <dbReference type="EMBL" id="QCI64683.1"/>
    </source>
</evidence>
<evidence type="ECO:0000313" key="2">
    <source>
        <dbReference type="Proteomes" id="UP000298781"/>
    </source>
</evidence>
<keyword evidence="2" id="KW-1185">Reference proteome</keyword>